<evidence type="ECO:0000313" key="3">
    <source>
        <dbReference type="Proteomes" id="UP000424872"/>
    </source>
</evidence>
<sequence length="126" mass="14818">MEKSVIRAIEQGLHDWLKYLDLYDEVNKDELPIISVDEKFDIYCYPVDDNSIIMMAIATLEHFHYDHHEILERNQPKPGEYNPVFTCNGDILQLWVRITENDCTLPIILNYFSTLISHMENTLSAE</sequence>
<keyword evidence="4" id="KW-1185">Reference proteome</keyword>
<evidence type="ECO:0000313" key="2">
    <source>
        <dbReference type="EMBL" id="QGR06598.1"/>
    </source>
</evidence>
<protein>
    <submittedName>
        <fullName evidence="2">Uncharacterized protein</fullName>
    </submittedName>
</protein>
<dbReference type="Proteomes" id="UP000424872">
    <property type="component" value="Chromosome"/>
</dbReference>
<dbReference type="EMBL" id="JAUOOM010000004">
    <property type="protein sequence ID" value="MDO6406088.1"/>
    <property type="molecule type" value="Genomic_DNA"/>
</dbReference>
<dbReference type="RefSeq" id="WP_208725374.1">
    <property type="nucleotide sequence ID" value="NZ_CP024636.1"/>
</dbReference>
<evidence type="ECO:0000313" key="4">
    <source>
        <dbReference type="Proteomes" id="UP001171299"/>
    </source>
</evidence>
<dbReference type="KEGG" id="ppho:CTZ24_09305"/>
<gene>
    <name evidence="2" type="ORF">CTZ24_09305</name>
    <name evidence="1" type="ORF">Q3404_05810</name>
</gene>
<accession>A0AAP9KP80</accession>
<dbReference type="EMBL" id="CP024636">
    <property type="protein sequence ID" value="QGR06598.1"/>
    <property type="molecule type" value="Genomic_DNA"/>
</dbReference>
<dbReference type="AlphaFoldDB" id="A0AAP9KP80"/>
<reference evidence="1" key="3">
    <citation type="submission" date="2023-07" db="EMBL/GenBank/DDBJ databases">
        <title>The extreme plant-growth-promoting properties of Pantoea phytobeneficialis PF55 revealed by functional and genomic analysis.</title>
        <authorList>
            <person name="Nascimento F.X."/>
            <person name="Marcio R.J."/>
        </authorList>
    </citation>
    <scope>NUCLEOTIDE SEQUENCE</scope>
    <source>
        <strain evidence="1">PF55</strain>
    </source>
</reference>
<name>A0AAP9KP80_9GAMM</name>
<evidence type="ECO:0000313" key="1">
    <source>
        <dbReference type="EMBL" id="MDO6406088.1"/>
    </source>
</evidence>
<proteinExistence type="predicted"/>
<organism evidence="2 3">
    <name type="scientific">Pantoea phytobeneficialis</name>
    <dbReference type="NCBI Taxonomy" id="2052056"/>
    <lineage>
        <taxon>Bacteria</taxon>
        <taxon>Pseudomonadati</taxon>
        <taxon>Pseudomonadota</taxon>
        <taxon>Gammaproteobacteria</taxon>
        <taxon>Enterobacterales</taxon>
        <taxon>Erwiniaceae</taxon>
        <taxon>Pantoea</taxon>
    </lineage>
</organism>
<reference evidence="2" key="2">
    <citation type="journal article" date="2020" name="Environ. Microbiol.">
        <title>The extreme plant-growth-promoting properties of Pantoea phytobeneficialis MSR2 revealed by functional and genomic analysis.</title>
        <authorList>
            <person name="Nascimento F.X."/>
            <person name="Hernandez A.G."/>
            <person name="Glick B.R."/>
            <person name="Rossi M.J."/>
        </authorList>
    </citation>
    <scope>NUCLEOTIDE SEQUENCE</scope>
    <source>
        <strain evidence="2">MSR2</strain>
    </source>
</reference>
<reference evidence="3" key="1">
    <citation type="submission" date="2017-11" db="EMBL/GenBank/DDBJ databases">
        <title>Genome sequence of Pantoea sp. MSR2.</title>
        <authorList>
            <person name="Nascimento F.X."/>
        </authorList>
    </citation>
    <scope>NUCLEOTIDE SEQUENCE [LARGE SCALE GENOMIC DNA]</scope>
    <source>
        <strain evidence="3">MSR2</strain>
    </source>
</reference>
<dbReference type="Proteomes" id="UP001171299">
    <property type="component" value="Unassembled WGS sequence"/>
</dbReference>